<dbReference type="AlphaFoldDB" id="A0A7N0VJJ6"/>
<dbReference type="GO" id="GO:0042802">
    <property type="term" value="F:identical protein binding"/>
    <property type="evidence" value="ECO:0007669"/>
    <property type="project" value="EnsemblPlants"/>
</dbReference>
<dbReference type="GO" id="GO:0009793">
    <property type="term" value="P:embryo development ending in seed dormancy"/>
    <property type="evidence" value="ECO:0007669"/>
    <property type="project" value="EnsemblPlants"/>
</dbReference>
<evidence type="ECO:0008006" key="5">
    <source>
        <dbReference type="Google" id="ProtNLM"/>
    </source>
</evidence>
<protein>
    <recommendedName>
        <fullName evidence="5">Protein GAMETE EXPRESSED 1</fullName>
    </recommendedName>
</protein>
<accession>A0A7N0VJJ6</accession>
<dbReference type="Proteomes" id="UP000594263">
    <property type="component" value="Unplaced"/>
</dbReference>
<dbReference type="InterPro" id="IPR040346">
    <property type="entry name" value="GEX1/Brambleberry"/>
</dbReference>
<feature type="transmembrane region" description="Helical" evidence="2">
    <location>
        <begin position="420"/>
        <end position="437"/>
    </location>
</feature>
<proteinExistence type="predicted"/>
<feature type="transmembrane region" description="Helical" evidence="2">
    <location>
        <begin position="356"/>
        <end position="373"/>
    </location>
</feature>
<sequence length="524" mass="60432">MIGSADSCWSNAYRSLFKGCSEIGTSKELQYRLAWHLTNCYQEDAGMPLPPCDAKTSMMKCRQKLNSVESARFAGYFLEVNKMCHQLQVQLFKQETQRLVNDLQEAARYANDKLESIEERSEYLLQNSKDILESVSSVELRTKHLEETSKNVESHIDVVLKHSELVYEQSKGIAAAQADLQQGQAKMKEKLEEGMEMVHDAYVNLGQGIDKLKEETVEIEKEISTMSGEMSAKMEKLQSKADDIESIAGVSLDKQKMLLDGQSEALKGLQFLTKFQSLALEESRNSLQKLAEFGHKQQEELLQRQQQLQQAHDNLIKNSKHILQAQEVFESKQASMFIALDKLFALHNAMLLESRSIKAFVIYSLSIFIIYMFTSTKQTFAVRPWLYIGLCVTFSVEFSILRFATYSIEQQTWSINMVRSVYAVVSLIQLFYAVYTYKDYDVLNHKLLTMLIDKVNWMEKNRNLSWQTDDDEDDDIIWSKWIDTDITEDLGKSEDPDYSLREEVGENSITTSSNARRYNLRHRH</sequence>
<evidence type="ECO:0000313" key="3">
    <source>
        <dbReference type="EnsemblPlants" id="Kaladp0868s0007.1.v1.1"/>
    </source>
</evidence>
<dbReference type="PANTHER" id="PTHR33538:SF2">
    <property type="entry name" value="PROTEIN GAMETE EXPRESSED 1"/>
    <property type="match status" value="1"/>
</dbReference>
<feature type="coiled-coil region" evidence="1">
    <location>
        <begin position="93"/>
        <end position="120"/>
    </location>
</feature>
<dbReference type="Gramene" id="Kaladp0868s0007.1.v1.1">
    <property type="protein sequence ID" value="Kaladp0868s0007.1.v1.1"/>
    <property type="gene ID" value="Kaladp0868s0007.v1.1"/>
</dbReference>
<keyword evidence="2" id="KW-1133">Transmembrane helix</keyword>
<dbReference type="OMA" id="WIINMAR"/>
<keyword evidence="2" id="KW-0472">Membrane</keyword>
<evidence type="ECO:0000256" key="2">
    <source>
        <dbReference type="SAM" id="Phobius"/>
    </source>
</evidence>
<feature type="transmembrane region" description="Helical" evidence="2">
    <location>
        <begin position="385"/>
        <end position="408"/>
    </location>
</feature>
<dbReference type="PANTHER" id="PTHR33538">
    <property type="entry name" value="PROTEIN GAMETE EXPRESSED 1"/>
    <property type="match status" value="1"/>
</dbReference>
<keyword evidence="2" id="KW-0812">Transmembrane</keyword>
<dbReference type="EnsemblPlants" id="Kaladp0868s0007.1.v1.1">
    <property type="protein sequence ID" value="Kaladp0868s0007.1.v1.1"/>
    <property type="gene ID" value="Kaladp0868s0007.v1.1"/>
</dbReference>
<keyword evidence="1" id="KW-0175">Coiled coil</keyword>
<name>A0A7N0VJJ6_KALFE</name>
<dbReference type="GO" id="GO:0005886">
    <property type="term" value="C:plasma membrane"/>
    <property type="evidence" value="ECO:0007669"/>
    <property type="project" value="EnsemblPlants"/>
</dbReference>
<dbReference type="GO" id="GO:0009555">
    <property type="term" value="P:pollen development"/>
    <property type="evidence" value="ECO:0007669"/>
    <property type="project" value="EnsemblPlants"/>
</dbReference>
<reference evidence="3" key="1">
    <citation type="submission" date="2021-01" db="UniProtKB">
        <authorList>
            <consortium name="EnsemblPlants"/>
        </authorList>
    </citation>
    <scope>IDENTIFICATION</scope>
</reference>
<evidence type="ECO:0000313" key="4">
    <source>
        <dbReference type="Proteomes" id="UP000594263"/>
    </source>
</evidence>
<dbReference type="GO" id="GO:0009553">
    <property type="term" value="P:embryo sac development"/>
    <property type="evidence" value="ECO:0007669"/>
    <property type="project" value="EnsemblPlants"/>
</dbReference>
<organism evidence="3 4">
    <name type="scientific">Kalanchoe fedtschenkoi</name>
    <name type="common">Lavender scallops</name>
    <name type="synonym">South American air plant</name>
    <dbReference type="NCBI Taxonomy" id="63787"/>
    <lineage>
        <taxon>Eukaryota</taxon>
        <taxon>Viridiplantae</taxon>
        <taxon>Streptophyta</taxon>
        <taxon>Embryophyta</taxon>
        <taxon>Tracheophyta</taxon>
        <taxon>Spermatophyta</taxon>
        <taxon>Magnoliopsida</taxon>
        <taxon>eudicotyledons</taxon>
        <taxon>Gunneridae</taxon>
        <taxon>Pentapetalae</taxon>
        <taxon>Saxifragales</taxon>
        <taxon>Crassulaceae</taxon>
        <taxon>Kalanchoe</taxon>
    </lineage>
</organism>
<evidence type="ECO:0000256" key="1">
    <source>
        <dbReference type="SAM" id="Coils"/>
    </source>
</evidence>
<keyword evidence="4" id="KW-1185">Reference proteome</keyword>
<feature type="coiled-coil region" evidence="1">
    <location>
        <begin position="173"/>
        <end position="229"/>
    </location>
</feature>